<dbReference type="PANTHER" id="PTHR10788:SF106">
    <property type="entry name" value="BCDNA.GH08860"/>
    <property type="match status" value="1"/>
</dbReference>
<name>A0ABQ1LN94_9SPHI</name>
<dbReference type="NCBIfam" id="NF011071">
    <property type="entry name" value="PRK14501.1"/>
    <property type="match status" value="1"/>
</dbReference>
<dbReference type="PANTHER" id="PTHR10788">
    <property type="entry name" value="TREHALOSE-6-PHOSPHATE SYNTHASE"/>
    <property type="match status" value="1"/>
</dbReference>
<reference evidence="4" key="1">
    <citation type="journal article" date="2019" name="Int. J. Syst. Evol. Microbiol.">
        <title>The Global Catalogue of Microorganisms (GCM) 10K type strain sequencing project: providing services to taxonomists for standard genome sequencing and annotation.</title>
        <authorList>
            <consortium name="The Broad Institute Genomics Platform"/>
            <consortium name="The Broad Institute Genome Sequencing Center for Infectious Disease"/>
            <person name="Wu L."/>
            <person name="Ma J."/>
        </authorList>
    </citation>
    <scope>NUCLEOTIDE SEQUENCE [LARGE SCALE GENOMIC DNA]</scope>
    <source>
        <strain evidence="4">CGMCC 1.15342</strain>
    </source>
</reference>
<dbReference type="SUPFAM" id="SSF56784">
    <property type="entry name" value="HAD-like"/>
    <property type="match status" value="1"/>
</dbReference>
<accession>A0ABQ1LN94</accession>
<comment type="similarity">
    <text evidence="1">In the C-terminal section; belongs to the trehalose phosphatase family.</text>
</comment>
<dbReference type="InterPro" id="IPR003337">
    <property type="entry name" value="Trehalose_PPase"/>
</dbReference>
<dbReference type="Gene3D" id="3.40.50.2000">
    <property type="entry name" value="Glycogen Phosphorylase B"/>
    <property type="match status" value="2"/>
</dbReference>
<gene>
    <name evidence="3" type="ORF">GCM10011386_16310</name>
</gene>
<evidence type="ECO:0000313" key="3">
    <source>
        <dbReference type="EMBL" id="GGC25101.1"/>
    </source>
</evidence>
<dbReference type="Gene3D" id="3.40.50.1000">
    <property type="entry name" value="HAD superfamily/HAD-like"/>
    <property type="match status" value="1"/>
</dbReference>
<evidence type="ECO:0000313" key="4">
    <source>
        <dbReference type="Proteomes" id="UP000597338"/>
    </source>
</evidence>
<comment type="similarity">
    <text evidence="2">Belongs to the glycosyltransferase 20 family.</text>
</comment>
<sequence length="742" mass="84170">MGACISTVKAEVSKTIIVSNRLPIKITEDEQGYALQPSEGGLATGLASIHAQGDNSWIGWPGISISDPQQRAYFTSALKEKRLVPLFLDEEEIKGFYEGFSNEVLWPIFHYFPNYANYSLQNWETYVRVNHKFLELILREAGPDDTIWIHDYQLLLLPGMLRKALPDASIGFFQHIPFPSQELFRLIPWRKELLEGMLGADLLGFHTFDDVRHFISSATRLIGTNNNANRLEVDGRPVFVEPFPMGIDSKRFSDLSSAEAVKNRVAELKSNFSGQKIVLSIDRLDYSKGILQRLEAFELFLRENPNFHKKVTLYMIVVPSRDTVPHYRELKDQIDRLVGHINAQYGAYDWYPVAYFYHGYPITEISAVYNVADVCLVTPMRDGMNLVSKEYVASRKDETGVLILSEMAGAAKELIDAVIVNPNNIHDIRNALLTALNMPLAEMKKRMKSMQAIVFKFTVQHWATLFMSRLQEIKNVQSTTKARLVGASIEEQIITQYKDASSRLLLLDYDGTLVGFQDDIDKASPDEELYQLLDTLEGDILNHLVIISGRKHSTLEKWFQGRNYSLIAEHGVWTKEPGTEWRLKSGLSNSWKDEVGSLMEAFADRTPGAFVEEKSFSLAWHYRKVQRDLGPLRAHELIDSLRDYSAAYGLQLLDGDKVVEIRSAEVNKGRATLDILHENRYDFILSIGDDRTDEDTFQVLPPEACTIKVGTEVSAARFYLKQQSDVRALLKKLAAISAAPTQ</sequence>
<keyword evidence="4" id="KW-1185">Reference proteome</keyword>
<dbReference type="CDD" id="cd03788">
    <property type="entry name" value="GT20_TPS"/>
    <property type="match status" value="1"/>
</dbReference>
<organism evidence="3 4">
    <name type="scientific">Parapedobacter defluvii</name>
    <dbReference type="NCBI Taxonomy" id="2045106"/>
    <lineage>
        <taxon>Bacteria</taxon>
        <taxon>Pseudomonadati</taxon>
        <taxon>Bacteroidota</taxon>
        <taxon>Sphingobacteriia</taxon>
        <taxon>Sphingobacteriales</taxon>
        <taxon>Sphingobacteriaceae</taxon>
        <taxon>Parapedobacter</taxon>
    </lineage>
</organism>
<protein>
    <submittedName>
        <fullName evidence="3">Bifunctional alpha,alpha-trehalose-phosphate synthase (UDP-forming)/trehalose-phosphatase</fullName>
    </submittedName>
</protein>
<dbReference type="NCBIfam" id="TIGR01484">
    <property type="entry name" value="HAD-SF-IIB"/>
    <property type="match status" value="1"/>
</dbReference>
<comment type="caution">
    <text evidence="3">The sequence shown here is derived from an EMBL/GenBank/DDBJ whole genome shotgun (WGS) entry which is preliminary data.</text>
</comment>
<dbReference type="InterPro" id="IPR023214">
    <property type="entry name" value="HAD_sf"/>
</dbReference>
<dbReference type="EMBL" id="BMIK01000004">
    <property type="protein sequence ID" value="GGC25101.1"/>
    <property type="molecule type" value="Genomic_DNA"/>
</dbReference>
<dbReference type="NCBIfam" id="TIGR00685">
    <property type="entry name" value="T6PP"/>
    <property type="match status" value="1"/>
</dbReference>
<evidence type="ECO:0000256" key="1">
    <source>
        <dbReference type="ARBA" id="ARBA00006330"/>
    </source>
</evidence>
<evidence type="ECO:0000256" key="2">
    <source>
        <dbReference type="ARBA" id="ARBA00008799"/>
    </source>
</evidence>
<dbReference type="Proteomes" id="UP000597338">
    <property type="component" value="Unassembled WGS sequence"/>
</dbReference>
<proteinExistence type="inferred from homology"/>
<dbReference type="Pfam" id="PF00982">
    <property type="entry name" value="Glyco_transf_20"/>
    <property type="match status" value="1"/>
</dbReference>
<dbReference type="InterPro" id="IPR006379">
    <property type="entry name" value="HAD-SF_hydro_IIB"/>
</dbReference>
<dbReference type="InterPro" id="IPR036412">
    <property type="entry name" value="HAD-like_sf"/>
</dbReference>
<dbReference type="Gene3D" id="3.30.70.1020">
    <property type="entry name" value="Trehalose-6-phosphate phosphatase related protein, domain 2"/>
    <property type="match status" value="1"/>
</dbReference>
<dbReference type="Pfam" id="PF02358">
    <property type="entry name" value="Trehalose_PPase"/>
    <property type="match status" value="1"/>
</dbReference>
<dbReference type="InterPro" id="IPR001830">
    <property type="entry name" value="Glyco_trans_20"/>
</dbReference>
<dbReference type="SUPFAM" id="SSF53756">
    <property type="entry name" value="UDP-Glycosyltransferase/glycogen phosphorylase"/>
    <property type="match status" value="1"/>
</dbReference>
<dbReference type="CDD" id="cd01627">
    <property type="entry name" value="HAD_TPP"/>
    <property type="match status" value="1"/>
</dbReference>